<comment type="caution">
    <text evidence="1">The sequence shown here is derived from an EMBL/GenBank/DDBJ whole genome shotgun (WGS) entry which is preliminary data.</text>
</comment>
<sequence length="40" mass="4858">ISKGMFSEYLYNKMYIELTQLVDGIDDIRELWIVLYIDQQ</sequence>
<feature type="non-terminal residue" evidence="1">
    <location>
        <position position="1"/>
    </location>
</feature>
<name>A0ACA9QCP3_9GLOM</name>
<accession>A0ACA9QCP3</accession>
<proteinExistence type="predicted"/>
<dbReference type="Proteomes" id="UP000789702">
    <property type="component" value="Unassembled WGS sequence"/>
</dbReference>
<evidence type="ECO:0000313" key="2">
    <source>
        <dbReference type="Proteomes" id="UP000789702"/>
    </source>
</evidence>
<gene>
    <name evidence="1" type="ORF">DHETER_LOCUS14337</name>
</gene>
<evidence type="ECO:0000313" key="1">
    <source>
        <dbReference type="EMBL" id="CAG8745875.1"/>
    </source>
</evidence>
<keyword evidence="2" id="KW-1185">Reference proteome</keyword>
<feature type="non-terminal residue" evidence="1">
    <location>
        <position position="40"/>
    </location>
</feature>
<protein>
    <submittedName>
        <fullName evidence="1">16152_t:CDS:1</fullName>
    </submittedName>
</protein>
<dbReference type="EMBL" id="CAJVPU010043524">
    <property type="protein sequence ID" value="CAG8745875.1"/>
    <property type="molecule type" value="Genomic_DNA"/>
</dbReference>
<organism evidence="1 2">
    <name type="scientific">Dentiscutata heterogama</name>
    <dbReference type="NCBI Taxonomy" id="1316150"/>
    <lineage>
        <taxon>Eukaryota</taxon>
        <taxon>Fungi</taxon>
        <taxon>Fungi incertae sedis</taxon>
        <taxon>Mucoromycota</taxon>
        <taxon>Glomeromycotina</taxon>
        <taxon>Glomeromycetes</taxon>
        <taxon>Diversisporales</taxon>
        <taxon>Gigasporaceae</taxon>
        <taxon>Dentiscutata</taxon>
    </lineage>
</organism>
<reference evidence="1" key="1">
    <citation type="submission" date="2021-06" db="EMBL/GenBank/DDBJ databases">
        <authorList>
            <person name="Kallberg Y."/>
            <person name="Tangrot J."/>
            <person name="Rosling A."/>
        </authorList>
    </citation>
    <scope>NUCLEOTIDE SEQUENCE</scope>
    <source>
        <strain evidence="1">IL203A</strain>
    </source>
</reference>